<keyword evidence="3" id="KW-0067">ATP-binding</keyword>
<dbReference type="SUPFAM" id="SSF52540">
    <property type="entry name" value="P-loop containing nucleoside triphosphate hydrolases"/>
    <property type="match status" value="1"/>
</dbReference>
<evidence type="ECO:0000313" key="4">
    <source>
        <dbReference type="Proteomes" id="UP001239169"/>
    </source>
</evidence>
<dbReference type="EMBL" id="CP124685">
    <property type="protein sequence ID" value="WGX75477.1"/>
    <property type="molecule type" value="Genomic_DNA"/>
</dbReference>
<name>A0ABY8R449_PARBF</name>
<dbReference type="Pfam" id="PF04851">
    <property type="entry name" value="ResIII"/>
    <property type="match status" value="1"/>
</dbReference>
<dbReference type="InterPro" id="IPR006935">
    <property type="entry name" value="Helicase/UvrB_N"/>
</dbReference>
<dbReference type="InterPro" id="IPR001650">
    <property type="entry name" value="Helicase_C-like"/>
</dbReference>
<dbReference type="SMART" id="SM00487">
    <property type="entry name" value="DEXDc"/>
    <property type="match status" value="1"/>
</dbReference>
<dbReference type="Proteomes" id="UP001239169">
    <property type="component" value="Chromosome"/>
</dbReference>
<keyword evidence="4" id="KW-1185">Reference proteome</keyword>
<feature type="domain" description="Helicase ATP-binding" evidence="1">
    <location>
        <begin position="17"/>
        <end position="177"/>
    </location>
</feature>
<dbReference type="PROSITE" id="PS51192">
    <property type="entry name" value="HELICASE_ATP_BIND_1"/>
    <property type="match status" value="1"/>
</dbReference>
<dbReference type="Gene3D" id="3.40.50.300">
    <property type="entry name" value="P-loop containing nucleotide triphosphate hydrolases"/>
    <property type="match status" value="1"/>
</dbReference>
<organism evidence="3 4">
    <name type="scientific">Paraclostridium bifermentans</name>
    <name type="common">Clostridium bifermentans</name>
    <dbReference type="NCBI Taxonomy" id="1490"/>
    <lineage>
        <taxon>Bacteria</taxon>
        <taxon>Bacillati</taxon>
        <taxon>Bacillota</taxon>
        <taxon>Clostridia</taxon>
        <taxon>Peptostreptococcales</taxon>
        <taxon>Peptostreptococcaceae</taxon>
        <taxon>Paraclostridium</taxon>
    </lineage>
</organism>
<sequence>MKKTKELTINEIWNKNRYKLWKGEVNHIIAPVGSGKTYWFFETIIKDYDLREVLYLCDTSNLRDATVMSEKYKDKCYEYKGSIEDGKITVMTYSLAGQMLESNSKFLNNFKLIMCDECHNLIKYKIKFDGAENKSFIYSRVINALETANSTLLMVTATHRSIKKQMDFDIANGYGLFNKSYQKFDFDKVESIRRLKDDFKFTFNNCRNLVKQLKCLDGFEHGAKAVIYTDKIDTILELEKIIEKIGLKAIGIWSTNNEKKTMNEERLFIRNSILKFGIIPDEVDVLIINGSYETGINIIDDRVEIVIVNSSDIDIQVQARGRVRKHIKGLYTLDLKIGITMDIKLSDKWINKELTAKDKKELVSEYQLYDSRNRAISWTTFKKILKENGYEIIPGKVLQRKGEQGKIKRLKTEIIKVVEL</sequence>
<accession>A0ABY8R449</accession>
<evidence type="ECO:0000259" key="1">
    <source>
        <dbReference type="PROSITE" id="PS51192"/>
    </source>
</evidence>
<dbReference type="PROSITE" id="PS51194">
    <property type="entry name" value="HELICASE_CTER"/>
    <property type="match status" value="1"/>
</dbReference>
<gene>
    <name evidence="3" type="ORF">QJS64_16055</name>
</gene>
<feature type="domain" description="Helicase C-terminal" evidence="2">
    <location>
        <begin position="208"/>
        <end position="362"/>
    </location>
</feature>
<dbReference type="InterPro" id="IPR027417">
    <property type="entry name" value="P-loop_NTPase"/>
</dbReference>
<dbReference type="InterPro" id="IPR014001">
    <property type="entry name" value="Helicase_ATP-bd"/>
</dbReference>
<proteinExistence type="predicted"/>
<reference evidence="3 4" key="1">
    <citation type="submission" date="2023-04" db="EMBL/GenBank/DDBJ databases">
        <title>Bacteria Genome Submission.</title>
        <authorList>
            <person name="Isaac P."/>
        </authorList>
    </citation>
    <scope>NUCLEOTIDE SEQUENCE [LARGE SCALE GENOMIC DNA]</scope>
    <source>
        <strain evidence="3 4">SampleS7P1</strain>
    </source>
</reference>
<keyword evidence="3" id="KW-0378">Hydrolase</keyword>
<dbReference type="GO" id="GO:0004386">
    <property type="term" value="F:helicase activity"/>
    <property type="evidence" value="ECO:0007669"/>
    <property type="project" value="UniProtKB-KW"/>
</dbReference>
<keyword evidence="3" id="KW-0347">Helicase</keyword>
<evidence type="ECO:0000259" key="2">
    <source>
        <dbReference type="PROSITE" id="PS51194"/>
    </source>
</evidence>
<keyword evidence="3" id="KW-0547">Nucleotide-binding</keyword>
<protein>
    <submittedName>
        <fullName evidence="3">DEAD/DEAH box helicase family protein</fullName>
    </submittedName>
</protein>
<evidence type="ECO:0000313" key="3">
    <source>
        <dbReference type="EMBL" id="WGX75477.1"/>
    </source>
</evidence>